<accession>A0A6I9Y5B7</accession>
<dbReference type="SUPFAM" id="SSF48350">
    <property type="entry name" value="GTPase activation domain, GAP"/>
    <property type="match status" value="1"/>
</dbReference>
<dbReference type="PROSITE" id="PS50003">
    <property type="entry name" value="PH_DOMAIN"/>
    <property type="match status" value="2"/>
</dbReference>
<dbReference type="SUPFAM" id="SSF50729">
    <property type="entry name" value="PH domain-like"/>
    <property type="match status" value="2"/>
</dbReference>
<dbReference type="PANTHER" id="PTHR45899">
    <property type="entry name" value="RHO GTPASE ACTIVATING PROTEIN AT 15B, ISOFORM C"/>
    <property type="match status" value="1"/>
</dbReference>
<dbReference type="Pfam" id="PF00169">
    <property type="entry name" value="PH"/>
    <property type="match status" value="1"/>
</dbReference>
<dbReference type="InterPro" id="IPR011993">
    <property type="entry name" value="PH-like_dom_sf"/>
</dbReference>
<dbReference type="RefSeq" id="XP_013919673.1">
    <property type="nucleotide sequence ID" value="XM_014064198.1"/>
</dbReference>
<dbReference type="Proteomes" id="UP000504617">
    <property type="component" value="Unplaced"/>
</dbReference>
<dbReference type="GO" id="GO:0005737">
    <property type="term" value="C:cytoplasm"/>
    <property type="evidence" value="ECO:0007669"/>
    <property type="project" value="TreeGrafter"/>
</dbReference>
<evidence type="ECO:0000256" key="1">
    <source>
        <dbReference type="ARBA" id="ARBA00022468"/>
    </source>
</evidence>
<dbReference type="GeneID" id="106547140"/>
<reference evidence="4" key="1">
    <citation type="submission" date="2025-08" db="UniProtKB">
        <authorList>
            <consortium name="RefSeq"/>
        </authorList>
    </citation>
    <scope>IDENTIFICATION</scope>
</reference>
<dbReference type="GO" id="GO:0005096">
    <property type="term" value="F:GTPase activator activity"/>
    <property type="evidence" value="ECO:0007669"/>
    <property type="project" value="UniProtKB-KW"/>
</dbReference>
<dbReference type="InterPro" id="IPR008936">
    <property type="entry name" value="Rho_GTPase_activation_prot"/>
</dbReference>
<dbReference type="InterPro" id="IPR052227">
    <property type="entry name" value="Arf-Rho-GAP_ANK-PH_domain"/>
</dbReference>
<dbReference type="PANTHER" id="PTHR45899:SF1">
    <property type="entry name" value="ARF-GAP WITH RHO-GAP DOMAIN, ANK REPEAT AND PH DOMAIN-CONTAINING PROTEIN 2"/>
    <property type="match status" value="1"/>
</dbReference>
<evidence type="ECO:0000313" key="3">
    <source>
        <dbReference type="Proteomes" id="UP000504617"/>
    </source>
</evidence>
<proteinExistence type="predicted"/>
<dbReference type="SMART" id="SM00233">
    <property type="entry name" value="PH"/>
    <property type="match status" value="2"/>
</dbReference>
<keyword evidence="1" id="KW-0343">GTPase activation</keyword>
<organism evidence="3 4">
    <name type="scientific">Thamnophis sirtalis</name>
    <dbReference type="NCBI Taxonomy" id="35019"/>
    <lineage>
        <taxon>Eukaryota</taxon>
        <taxon>Metazoa</taxon>
        <taxon>Chordata</taxon>
        <taxon>Craniata</taxon>
        <taxon>Vertebrata</taxon>
        <taxon>Euteleostomi</taxon>
        <taxon>Lepidosauria</taxon>
        <taxon>Squamata</taxon>
        <taxon>Bifurcata</taxon>
        <taxon>Unidentata</taxon>
        <taxon>Episquamata</taxon>
        <taxon>Toxicofera</taxon>
        <taxon>Serpentes</taxon>
        <taxon>Colubroidea</taxon>
        <taxon>Colubridae</taxon>
        <taxon>Natricinae</taxon>
        <taxon>Thamnophis</taxon>
    </lineage>
</organism>
<sequence>MVSFNPSKLFSDRKIKEECSKRWCVLESGFLSYYENEKMATPSGTLDIGEVICLVIHKSEDALPMGAMFTFEIYLLSERAFLFGAETAPCQRKWTQAISKHFVPEFARGLQERETDVIGQLFYKDCQDLDTWKKGWFALEKTSLYFCLELENLQENSMYLRRLQELTISSCVQNGEKTDVLLLVEKGRTLYIRGHTKLDFTVWYSAIEKAAGTNGNLLEDQQLSRNDVPIIINSCIAFVTQYDTLDDKDRVRKYSTFIRTLPPVNKATLAALMEHLYRSFMQILKSTDIILRYPTANLPPCRCSSTEDYMISVVVSQLQLANN</sequence>
<dbReference type="Gene3D" id="2.30.29.30">
    <property type="entry name" value="Pleckstrin-homology domain (PH domain)/Phosphotyrosine-binding domain (PTB)"/>
    <property type="match status" value="2"/>
</dbReference>
<dbReference type="KEGG" id="tsr:106547140"/>
<gene>
    <name evidence="4" type="primary">LOC106547140</name>
</gene>
<evidence type="ECO:0000259" key="2">
    <source>
        <dbReference type="PROSITE" id="PS50003"/>
    </source>
</evidence>
<dbReference type="OrthoDB" id="29546at2759"/>
<evidence type="ECO:0000313" key="4">
    <source>
        <dbReference type="RefSeq" id="XP_013919673.1"/>
    </source>
</evidence>
<dbReference type="GO" id="GO:0005547">
    <property type="term" value="F:phosphatidylinositol-3,4,5-trisphosphate binding"/>
    <property type="evidence" value="ECO:0007669"/>
    <property type="project" value="TreeGrafter"/>
</dbReference>
<dbReference type="InterPro" id="IPR001849">
    <property type="entry name" value="PH_domain"/>
</dbReference>
<protein>
    <submittedName>
        <fullName evidence="4">Arf-GAP with Rho-GAP domain, ANK repeat and PH domain-containing protein 2-like</fullName>
    </submittedName>
</protein>
<feature type="domain" description="PH" evidence="2">
    <location>
        <begin position="1"/>
        <end position="103"/>
    </location>
</feature>
<feature type="domain" description="PH" evidence="2">
    <location>
        <begin position="114"/>
        <end position="212"/>
    </location>
</feature>
<keyword evidence="3" id="KW-1185">Reference proteome</keyword>
<name>A0A6I9Y5B7_9SAUR</name>
<dbReference type="AlphaFoldDB" id="A0A6I9Y5B7"/>